<evidence type="ECO:0000313" key="3">
    <source>
        <dbReference type="Proteomes" id="UP001066276"/>
    </source>
</evidence>
<evidence type="ECO:0000256" key="1">
    <source>
        <dbReference type="SAM" id="MobiDB-lite"/>
    </source>
</evidence>
<keyword evidence="3" id="KW-1185">Reference proteome</keyword>
<name>A0AAV7LLV9_PLEWA</name>
<proteinExistence type="predicted"/>
<dbReference type="Proteomes" id="UP001066276">
    <property type="component" value="Chromosome 11"/>
</dbReference>
<feature type="compositionally biased region" description="Low complexity" evidence="1">
    <location>
        <begin position="1"/>
        <end position="13"/>
    </location>
</feature>
<protein>
    <submittedName>
        <fullName evidence="2">Uncharacterized protein</fullName>
    </submittedName>
</protein>
<feature type="compositionally biased region" description="Polar residues" evidence="1">
    <location>
        <begin position="116"/>
        <end position="128"/>
    </location>
</feature>
<evidence type="ECO:0000313" key="2">
    <source>
        <dbReference type="EMBL" id="KAJ1092032.1"/>
    </source>
</evidence>
<dbReference type="EMBL" id="JANPWB010000015">
    <property type="protein sequence ID" value="KAJ1092032.1"/>
    <property type="molecule type" value="Genomic_DNA"/>
</dbReference>
<dbReference type="AlphaFoldDB" id="A0AAV7LLV9"/>
<organism evidence="2 3">
    <name type="scientific">Pleurodeles waltl</name>
    <name type="common">Iberian ribbed newt</name>
    <dbReference type="NCBI Taxonomy" id="8319"/>
    <lineage>
        <taxon>Eukaryota</taxon>
        <taxon>Metazoa</taxon>
        <taxon>Chordata</taxon>
        <taxon>Craniata</taxon>
        <taxon>Vertebrata</taxon>
        <taxon>Euteleostomi</taxon>
        <taxon>Amphibia</taxon>
        <taxon>Batrachia</taxon>
        <taxon>Caudata</taxon>
        <taxon>Salamandroidea</taxon>
        <taxon>Salamandridae</taxon>
        <taxon>Pleurodelinae</taxon>
        <taxon>Pleurodeles</taxon>
    </lineage>
</organism>
<feature type="compositionally biased region" description="Polar residues" evidence="1">
    <location>
        <begin position="46"/>
        <end position="58"/>
    </location>
</feature>
<accession>A0AAV7LLV9</accession>
<gene>
    <name evidence="2" type="ORF">NDU88_005146</name>
</gene>
<feature type="region of interest" description="Disordered" evidence="1">
    <location>
        <begin position="1"/>
        <end position="162"/>
    </location>
</feature>
<comment type="caution">
    <text evidence="2">The sequence shown here is derived from an EMBL/GenBank/DDBJ whole genome shotgun (WGS) entry which is preliminary data.</text>
</comment>
<sequence length="162" mass="16487">MAPLASAAYPLSSTGRRGTPPRPAQSPPRRGGPVSAGAKDHVDLGQAQQGPTTSQGGRSPTKPPRAPLSQRRSSPPVDGAAGRTPPQPHSSRAAAQGSERSTSGPARRRQGPRHPTGSQGSEPTNSRTGEGAPLEPPNQEKLRIVAPSPAKPHAVTAILPAG</sequence>
<reference evidence="2" key="1">
    <citation type="journal article" date="2022" name="bioRxiv">
        <title>Sequencing and chromosome-scale assembly of the giantPleurodeles waltlgenome.</title>
        <authorList>
            <person name="Brown T."/>
            <person name="Elewa A."/>
            <person name="Iarovenko S."/>
            <person name="Subramanian E."/>
            <person name="Araus A.J."/>
            <person name="Petzold A."/>
            <person name="Susuki M."/>
            <person name="Suzuki K.-i.T."/>
            <person name="Hayashi T."/>
            <person name="Toyoda A."/>
            <person name="Oliveira C."/>
            <person name="Osipova E."/>
            <person name="Leigh N.D."/>
            <person name="Simon A."/>
            <person name="Yun M.H."/>
        </authorList>
    </citation>
    <scope>NUCLEOTIDE SEQUENCE</scope>
    <source>
        <strain evidence="2">20211129_DDA</strain>
        <tissue evidence="2">Liver</tissue>
    </source>
</reference>